<name>A0AAE1UTH0_9SOLA</name>
<dbReference type="InterPro" id="IPR036236">
    <property type="entry name" value="Znf_C2H2_sf"/>
</dbReference>
<feature type="compositionally biased region" description="Low complexity" evidence="10">
    <location>
        <begin position="53"/>
        <end position="108"/>
    </location>
</feature>
<keyword evidence="5" id="KW-0862">Zinc</keyword>
<evidence type="ECO:0000256" key="6">
    <source>
        <dbReference type="ARBA" id="ARBA00023015"/>
    </source>
</evidence>
<evidence type="ECO:0000259" key="12">
    <source>
        <dbReference type="PROSITE" id="PS50157"/>
    </source>
</evidence>
<feature type="region of interest" description="Disordered" evidence="10">
    <location>
        <begin position="40"/>
        <end position="118"/>
    </location>
</feature>
<dbReference type="AlphaFoldDB" id="A0AAE1UTH0"/>
<evidence type="ECO:0000256" key="1">
    <source>
        <dbReference type="ARBA" id="ARBA00004123"/>
    </source>
</evidence>
<dbReference type="SMART" id="SM00249">
    <property type="entry name" value="PHD"/>
    <property type="match status" value="1"/>
</dbReference>
<feature type="compositionally biased region" description="Polar residues" evidence="10">
    <location>
        <begin position="211"/>
        <end position="230"/>
    </location>
</feature>
<dbReference type="Pfam" id="PF00628">
    <property type="entry name" value="PHD"/>
    <property type="match status" value="1"/>
</dbReference>
<dbReference type="Proteomes" id="UP001291623">
    <property type="component" value="Unassembled WGS sequence"/>
</dbReference>
<organism evidence="13 14">
    <name type="scientific">Anisodus tanguticus</name>
    <dbReference type="NCBI Taxonomy" id="243964"/>
    <lineage>
        <taxon>Eukaryota</taxon>
        <taxon>Viridiplantae</taxon>
        <taxon>Streptophyta</taxon>
        <taxon>Embryophyta</taxon>
        <taxon>Tracheophyta</taxon>
        <taxon>Spermatophyta</taxon>
        <taxon>Magnoliopsida</taxon>
        <taxon>eudicotyledons</taxon>
        <taxon>Gunneridae</taxon>
        <taxon>Pentapetalae</taxon>
        <taxon>asterids</taxon>
        <taxon>lamiids</taxon>
        <taxon>Solanales</taxon>
        <taxon>Solanaceae</taxon>
        <taxon>Solanoideae</taxon>
        <taxon>Hyoscyameae</taxon>
        <taxon>Anisodus</taxon>
    </lineage>
</organism>
<dbReference type="Gene3D" id="3.30.40.10">
    <property type="entry name" value="Zinc/RING finger domain, C3HC4 (zinc finger)"/>
    <property type="match status" value="1"/>
</dbReference>
<keyword evidence="6" id="KW-0805">Transcription regulation</keyword>
<dbReference type="GO" id="GO:0008270">
    <property type="term" value="F:zinc ion binding"/>
    <property type="evidence" value="ECO:0007669"/>
    <property type="project" value="UniProtKB-KW"/>
</dbReference>
<dbReference type="InterPro" id="IPR011011">
    <property type="entry name" value="Znf_FYVE_PHD"/>
</dbReference>
<dbReference type="PROSITE" id="PS50016">
    <property type="entry name" value="ZF_PHD_2"/>
    <property type="match status" value="1"/>
</dbReference>
<evidence type="ECO:0000256" key="8">
    <source>
        <dbReference type="ARBA" id="ARBA00023242"/>
    </source>
</evidence>
<evidence type="ECO:0000313" key="13">
    <source>
        <dbReference type="EMBL" id="KAK4336820.1"/>
    </source>
</evidence>
<reference evidence="13" key="1">
    <citation type="submission" date="2023-12" db="EMBL/GenBank/DDBJ databases">
        <title>Genome assembly of Anisodus tanguticus.</title>
        <authorList>
            <person name="Wang Y.-J."/>
        </authorList>
    </citation>
    <scope>NUCLEOTIDE SEQUENCE</scope>
    <source>
        <strain evidence="13">KB-2021</strain>
        <tissue evidence="13">Leaf</tissue>
    </source>
</reference>
<evidence type="ECO:0000256" key="5">
    <source>
        <dbReference type="ARBA" id="ARBA00022833"/>
    </source>
</evidence>
<evidence type="ECO:0000256" key="9">
    <source>
        <dbReference type="PROSITE-ProRule" id="PRU00042"/>
    </source>
</evidence>
<proteinExistence type="predicted"/>
<evidence type="ECO:0000256" key="2">
    <source>
        <dbReference type="ARBA" id="ARBA00022723"/>
    </source>
</evidence>
<evidence type="ECO:0000256" key="4">
    <source>
        <dbReference type="ARBA" id="ARBA00022771"/>
    </source>
</evidence>
<feature type="compositionally biased region" description="Low complexity" evidence="10">
    <location>
        <begin position="184"/>
        <end position="210"/>
    </location>
</feature>
<dbReference type="SUPFAM" id="SSF57903">
    <property type="entry name" value="FYVE/PHD zinc finger"/>
    <property type="match status" value="1"/>
</dbReference>
<accession>A0AAE1UTH0</accession>
<dbReference type="InterPro" id="IPR019787">
    <property type="entry name" value="Znf_PHD-finger"/>
</dbReference>
<dbReference type="PROSITE" id="PS00028">
    <property type="entry name" value="ZINC_FINGER_C2H2_1"/>
    <property type="match status" value="1"/>
</dbReference>
<dbReference type="Gene3D" id="3.30.160.60">
    <property type="entry name" value="Classic Zinc Finger"/>
    <property type="match status" value="1"/>
</dbReference>
<dbReference type="GO" id="GO:0005634">
    <property type="term" value="C:nucleus"/>
    <property type="evidence" value="ECO:0007669"/>
    <property type="project" value="UniProtKB-SubCell"/>
</dbReference>
<evidence type="ECO:0000259" key="11">
    <source>
        <dbReference type="PROSITE" id="PS50016"/>
    </source>
</evidence>
<feature type="domain" description="C2H2-type" evidence="12">
    <location>
        <begin position="10"/>
        <end position="38"/>
    </location>
</feature>
<dbReference type="InterPro" id="IPR013083">
    <property type="entry name" value="Znf_RING/FYVE/PHD"/>
</dbReference>
<dbReference type="InterPro" id="IPR001965">
    <property type="entry name" value="Znf_PHD"/>
</dbReference>
<dbReference type="PANTHER" id="PTHR45888">
    <property type="entry name" value="HL01030P-RELATED"/>
    <property type="match status" value="1"/>
</dbReference>
<protein>
    <submittedName>
        <fullName evidence="13">Uncharacterized protein</fullName>
    </submittedName>
</protein>
<sequence>MDNNSVDKPYKCDMCGMKYKTRPGLSYHYSHTHSLDVGDRKNINLDEDDSQHSNSSSMNSNANNGINSRASQISNSTSNSPLPPNSNNQSQNSLNSSNKTNNLLNNQSGFPSNNATPSSPDQLLFCDDCDRGYHMYCLKPPLSEPPEGSWSCHLCIEEYHKPKQPESLNNSIPQANNLNNTNLATLLSTNNPPNLSLNLNKSSNSHSKLPQQLNKNLNSLTTSESTAEKS</sequence>
<feature type="domain" description="PHD-type" evidence="11">
    <location>
        <begin position="9"/>
        <end position="158"/>
    </location>
</feature>
<comment type="caution">
    <text evidence="13">The sequence shown here is derived from an EMBL/GenBank/DDBJ whole genome shotgun (WGS) entry which is preliminary data.</text>
</comment>
<dbReference type="InterPro" id="IPR013087">
    <property type="entry name" value="Znf_C2H2_type"/>
</dbReference>
<dbReference type="SUPFAM" id="SSF57667">
    <property type="entry name" value="beta-beta-alpha zinc fingers"/>
    <property type="match status" value="1"/>
</dbReference>
<dbReference type="PANTHER" id="PTHR45888:SF5">
    <property type="entry name" value="D4, ISOFORM A"/>
    <property type="match status" value="1"/>
</dbReference>
<feature type="compositionally biased region" description="Polar residues" evidence="10">
    <location>
        <begin position="109"/>
        <end position="118"/>
    </location>
</feature>
<keyword evidence="3" id="KW-0677">Repeat</keyword>
<keyword evidence="8" id="KW-0539">Nucleus</keyword>
<evidence type="ECO:0000256" key="10">
    <source>
        <dbReference type="SAM" id="MobiDB-lite"/>
    </source>
</evidence>
<keyword evidence="7" id="KW-0804">Transcription</keyword>
<evidence type="ECO:0000256" key="3">
    <source>
        <dbReference type="ARBA" id="ARBA00022737"/>
    </source>
</evidence>
<dbReference type="EMBL" id="JAVYJV010000087">
    <property type="protein sequence ID" value="KAK4336820.1"/>
    <property type="molecule type" value="Genomic_DNA"/>
</dbReference>
<comment type="subcellular location">
    <subcellularLocation>
        <location evidence="1">Nucleus</location>
    </subcellularLocation>
</comment>
<evidence type="ECO:0000313" key="14">
    <source>
        <dbReference type="Proteomes" id="UP001291623"/>
    </source>
</evidence>
<keyword evidence="14" id="KW-1185">Reference proteome</keyword>
<gene>
    <name evidence="13" type="ORF">RND71_043941</name>
</gene>
<dbReference type="PROSITE" id="PS50157">
    <property type="entry name" value="ZINC_FINGER_C2H2_2"/>
    <property type="match status" value="1"/>
</dbReference>
<keyword evidence="2" id="KW-0479">Metal-binding</keyword>
<feature type="region of interest" description="Disordered" evidence="10">
    <location>
        <begin position="184"/>
        <end position="230"/>
    </location>
</feature>
<keyword evidence="4 9" id="KW-0863">Zinc-finger</keyword>
<evidence type="ECO:0000256" key="7">
    <source>
        <dbReference type="ARBA" id="ARBA00023163"/>
    </source>
</evidence>